<feature type="compositionally biased region" description="Basic and acidic residues" evidence="1">
    <location>
        <begin position="272"/>
        <end position="285"/>
    </location>
</feature>
<dbReference type="PANTHER" id="PTHR31315:SF1">
    <property type="entry name" value="PROTEIN SIP5"/>
    <property type="match status" value="1"/>
</dbReference>
<dbReference type="EMBL" id="HBIJ01019234">
    <property type="protein sequence ID" value="CAE0371829.1"/>
    <property type="molecule type" value="Transcribed_RNA"/>
</dbReference>
<dbReference type="PANTHER" id="PTHR31315">
    <property type="entry name" value="PROTEIN SIP5"/>
    <property type="match status" value="1"/>
</dbReference>
<feature type="region of interest" description="Disordered" evidence="1">
    <location>
        <begin position="272"/>
        <end position="359"/>
    </location>
</feature>
<evidence type="ECO:0008006" key="3">
    <source>
        <dbReference type="Google" id="ProtNLM"/>
    </source>
</evidence>
<accession>A0A7S3K3J9</accession>
<name>A0A7S3K3J9_9STRA</name>
<dbReference type="InterPro" id="IPR039301">
    <property type="entry name" value="Sip5/DA2"/>
</dbReference>
<feature type="compositionally biased region" description="Low complexity" evidence="1">
    <location>
        <begin position="32"/>
        <end position="43"/>
    </location>
</feature>
<protein>
    <recommendedName>
        <fullName evidence="3">RING-type domain-containing protein</fullName>
    </recommendedName>
</protein>
<reference evidence="2" key="1">
    <citation type="submission" date="2021-01" db="EMBL/GenBank/DDBJ databases">
        <authorList>
            <person name="Corre E."/>
            <person name="Pelletier E."/>
            <person name="Niang G."/>
            <person name="Scheremetjew M."/>
            <person name="Finn R."/>
            <person name="Kale V."/>
            <person name="Holt S."/>
            <person name="Cochrane G."/>
            <person name="Meng A."/>
            <person name="Brown T."/>
            <person name="Cohen L."/>
        </authorList>
    </citation>
    <scope>NUCLEOTIDE SEQUENCE</scope>
    <source>
        <strain evidence="2">CCMP1510</strain>
    </source>
</reference>
<dbReference type="AlphaFoldDB" id="A0A7S3K3J9"/>
<dbReference type="GO" id="GO:0005737">
    <property type="term" value="C:cytoplasm"/>
    <property type="evidence" value="ECO:0007669"/>
    <property type="project" value="TreeGrafter"/>
</dbReference>
<evidence type="ECO:0000256" key="1">
    <source>
        <dbReference type="SAM" id="MobiDB-lite"/>
    </source>
</evidence>
<gene>
    <name evidence="2" type="ORF">ALAG00032_LOCUS12611</name>
</gene>
<evidence type="ECO:0000313" key="2">
    <source>
        <dbReference type="EMBL" id="CAE0371829.1"/>
    </source>
</evidence>
<organism evidence="2">
    <name type="scientific">Aureoumbra lagunensis</name>
    <dbReference type="NCBI Taxonomy" id="44058"/>
    <lineage>
        <taxon>Eukaryota</taxon>
        <taxon>Sar</taxon>
        <taxon>Stramenopiles</taxon>
        <taxon>Ochrophyta</taxon>
        <taxon>Pelagophyceae</taxon>
        <taxon>Pelagomonadales</taxon>
        <taxon>Aureoumbra</taxon>
    </lineage>
</organism>
<feature type="region of interest" description="Disordered" evidence="1">
    <location>
        <begin position="1"/>
        <end position="48"/>
    </location>
</feature>
<sequence>MGNVNISAARMSGSSPNGGGGRTESQTTATRNNSSSWSTQWQNKGENRHSWDERAIGELMFQGSVAPRARGLDAGIYECPICFLYYGAINASTCCSQPICTDCYLKVRPPRSDVVDCPFCGKEKFCATVAAAQKSSRIREQISKPMKQTANKDDETTFDDCGSTPASPKTPIQPTIVTSVHERENLEAAMRKQLEVAKKRGDTAPPVPVSAPGGTRIYAPIGGRRRYRTRLAGDGSLPLRDLRALLHSLPTDLHQVEELMILEAMQASIQDEERRQRQLAEEAQHAAEQAGASSTTVENMHGDAENNQDRQTSTDEDPRIRTDSDPRDDYQPAEEEEEMNIFPPLPPLSSEPSNDDEQR</sequence>
<feature type="compositionally biased region" description="Basic and acidic residues" evidence="1">
    <location>
        <begin position="300"/>
        <end position="330"/>
    </location>
</feature>
<feature type="region of interest" description="Disordered" evidence="1">
    <location>
        <begin position="144"/>
        <end position="172"/>
    </location>
</feature>
<proteinExistence type="predicted"/>